<dbReference type="GO" id="GO:1990904">
    <property type="term" value="C:ribonucleoprotein complex"/>
    <property type="evidence" value="ECO:0007669"/>
    <property type="project" value="UniProtKB-KW"/>
</dbReference>
<evidence type="ECO:0000313" key="4">
    <source>
        <dbReference type="EMBL" id="QPL15600.1"/>
    </source>
</evidence>
<organism evidence="4">
    <name type="scientific">Pleurostomum flabellatum</name>
    <dbReference type="NCBI Taxonomy" id="405751"/>
    <lineage>
        <taxon>Eukaryota</taxon>
        <taxon>Discoba</taxon>
        <taxon>Heterolobosea</taxon>
        <taxon>Tulamoebidae</taxon>
        <taxon>Pleurostomum</taxon>
    </lineage>
</organism>
<evidence type="ECO:0000256" key="1">
    <source>
        <dbReference type="ARBA" id="ARBA00007151"/>
    </source>
</evidence>
<geneLocation type="mitochondrion" evidence="4"/>
<evidence type="ECO:0000256" key="3">
    <source>
        <dbReference type="ARBA" id="ARBA00023274"/>
    </source>
</evidence>
<gene>
    <name evidence="4" type="primary">rps7</name>
</gene>
<accession>A0A7T0M406</accession>
<dbReference type="RefSeq" id="YP_010049254.1">
    <property type="nucleotide sequence ID" value="NC_054363.1"/>
</dbReference>
<dbReference type="AlphaFoldDB" id="A0A7T0M406"/>
<evidence type="ECO:0000256" key="2">
    <source>
        <dbReference type="ARBA" id="ARBA00022980"/>
    </source>
</evidence>
<dbReference type="SUPFAM" id="SSF47973">
    <property type="entry name" value="Ribosomal protein S7"/>
    <property type="match status" value="1"/>
</dbReference>
<proteinExistence type="inferred from homology"/>
<protein>
    <submittedName>
        <fullName evidence="4">40S ribosomal protein S7</fullName>
    </submittedName>
</protein>
<keyword evidence="2 4" id="KW-0689">Ribosomal protein</keyword>
<dbReference type="EMBL" id="MT843578">
    <property type="protein sequence ID" value="QPL15600.1"/>
    <property type="molecule type" value="Genomic_DNA"/>
</dbReference>
<keyword evidence="4" id="KW-0496">Mitochondrion</keyword>
<dbReference type="GO" id="GO:0005840">
    <property type="term" value="C:ribosome"/>
    <property type="evidence" value="ECO:0007669"/>
    <property type="project" value="UniProtKB-KW"/>
</dbReference>
<sequence length="373" mass="45906">MVTNSNFHYTNIDSRYKSFWSFIKYDYFLSKLIQFILRKGKKEKYISVLFRVLYALKIKFGINPIFLLKLVILRYNIPYKIVKIYKGKKVFYHVRFLDFYKQLRQCISNFIKVLFSLKSKRKLFLRNSFFLMILNHSVSFLKDKENSFSSKYNFTNTINNVSNKKKSFSSKRKKVQVNRQVKFNVKKLHRWINLFYELDHRTTFARQILNKCIAIYYSWKYLWYQLYCIKKFLFKTDLTRFFHFLKKVSSHLFFNLCKLRLIYRGILVKNYYKIFLGRLIEIRQLRFFHKKRVERIRRKAGLKRFFYSDQKTFSMYGNRPKSNINMKPFFRFQEEVNKNQRLHSVYHIKYRQRDIFLRKSKFGMNDIRSGGGG</sequence>
<reference evidence="4" key="1">
    <citation type="journal article" date="2021" name="Genome Biol.">
        <title>Evolutionary history of mitochondrial genomes in Discoba, including the extreme halophile Pleurostomum flabellatum (Heterolobosea).</title>
        <authorList>
            <person name="Ettahi K."/>
            <person name="Lhee D.H."/>
            <person name="Sung J.Y."/>
            <person name="Simpson A.G.B."/>
            <person name="Park J.S."/>
            <person name="Yoon H.S."/>
        </authorList>
    </citation>
    <scope>NUCLEOTIDE SEQUENCE</scope>
</reference>
<comment type="similarity">
    <text evidence="1">Belongs to the universal ribosomal protein uS7 family.</text>
</comment>
<keyword evidence="3" id="KW-0687">Ribonucleoprotein</keyword>
<name>A0A7T0M406_9EUKA</name>
<dbReference type="InterPro" id="IPR036823">
    <property type="entry name" value="Ribosomal_uS7_dom_sf"/>
</dbReference>
<dbReference type="GeneID" id="63660898"/>